<dbReference type="PANTHER" id="PTHR43833">
    <property type="entry name" value="POTASSIUM CHANNEL PROTEIN 2-RELATED-RELATED"/>
    <property type="match status" value="1"/>
</dbReference>
<dbReference type="OrthoDB" id="9781411at2"/>
<keyword evidence="2" id="KW-0812">Transmembrane</keyword>
<feature type="region of interest" description="Disordered" evidence="1">
    <location>
        <begin position="573"/>
        <end position="593"/>
    </location>
</feature>
<sequence>MANLLQLLGRGKPARPRPDSLRRYRVDVPADLPTTDAVFLVLRRMRAPLVVIVSVFAIMTFGLSTMPGTEENPDRLTVFDSFYVISYTGLTIGYGEVPHEFSYAQRLWVTLTIYASVVAWSYSIGALLSISQEQTFRQALRLQRFGRKVRSMQTPFVLIVGYGQAGEAVCRALEDQGRDFVVLDEDPDRIQQLALDGYLTDHPGFAASGRDPRMLGIAGLAHDHCEAVLALTNSDETNLSVVMSVNLLRPELMVIARCSDREHAQQMHDFAADVIINPFDRYGAYLVMALRRPAGFRLASWLMSRRGSVLPHRLHHLTEGQWVVCADGTFGFEVTRDLESAGLDVILLDPADGRPDVSDAVGFIAGAESDIVNMANAAHARIENDQLFIAVRQNSAVNSAPLQAFDADSVFIPTELLAREAVARITSPNYWSFIDHVLHEDDEWDRRVMDEIVAVVGDETPISTRLDLDFASAPAVVRWLTEHELTIGDLLRDPDERDVRLAVYPAVLVRAGRRIFTPGMDQKLKEGDTLLLLGRELDLAVVRSTIFHDSAVEYVTTGREVATSWVMRRVQKLAGRPRDPAPRSPVPPPEEEG</sequence>
<evidence type="ECO:0000256" key="2">
    <source>
        <dbReference type="SAM" id="Phobius"/>
    </source>
</evidence>
<gene>
    <name evidence="4" type="ORF">SGUI_1688</name>
</gene>
<evidence type="ECO:0000313" key="5">
    <source>
        <dbReference type="Proteomes" id="UP000092482"/>
    </source>
</evidence>
<evidence type="ECO:0000259" key="3">
    <source>
        <dbReference type="Pfam" id="PF02254"/>
    </source>
</evidence>
<feature type="compositionally biased region" description="Pro residues" evidence="1">
    <location>
        <begin position="582"/>
        <end position="593"/>
    </location>
</feature>
<dbReference type="Pfam" id="PF02254">
    <property type="entry name" value="TrkA_N"/>
    <property type="match status" value="1"/>
</dbReference>
<feature type="transmembrane region" description="Helical" evidence="2">
    <location>
        <begin position="76"/>
        <end position="95"/>
    </location>
</feature>
<keyword evidence="2" id="KW-0472">Membrane</keyword>
<dbReference type="STRING" id="1758689.SGUI_1688"/>
<dbReference type="GO" id="GO:0006813">
    <property type="term" value="P:potassium ion transport"/>
    <property type="evidence" value="ECO:0007669"/>
    <property type="project" value="InterPro"/>
</dbReference>
<keyword evidence="4" id="KW-0813">Transport</keyword>
<dbReference type="Proteomes" id="UP000092482">
    <property type="component" value="Chromosome"/>
</dbReference>
<dbReference type="AlphaFoldDB" id="A0A1B1NCE3"/>
<name>A0A1B1NCE3_9MICO</name>
<keyword evidence="5" id="KW-1185">Reference proteome</keyword>
<dbReference type="SUPFAM" id="SSF51735">
    <property type="entry name" value="NAD(P)-binding Rossmann-fold domains"/>
    <property type="match status" value="2"/>
</dbReference>
<keyword evidence="4" id="KW-0406">Ion transport</keyword>
<keyword evidence="2" id="KW-1133">Transmembrane helix</keyword>
<dbReference type="InterPro" id="IPR050721">
    <property type="entry name" value="Trk_Ktr_HKT_K-transport"/>
</dbReference>
<proteinExistence type="predicted"/>
<evidence type="ECO:0000256" key="1">
    <source>
        <dbReference type="SAM" id="MobiDB-lite"/>
    </source>
</evidence>
<dbReference type="SUPFAM" id="SSF81324">
    <property type="entry name" value="Voltage-gated potassium channels"/>
    <property type="match status" value="1"/>
</dbReference>
<dbReference type="Gene3D" id="1.10.287.70">
    <property type="match status" value="1"/>
</dbReference>
<protein>
    <submittedName>
        <fullName evidence="4">Potassium channel protein</fullName>
    </submittedName>
</protein>
<reference evidence="4 5" key="1">
    <citation type="submission" date="2016-03" db="EMBL/GenBank/DDBJ databases">
        <title>Shallow-sea hydrothermal system.</title>
        <authorList>
            <person name="Tang K."/>
        </authorList>
    </citation>
    <scope>NUCLEOTIDE SEQUENCE [LARGE SCALE GENOMIC DNA]</scope>
    <source>
        <strain evidence="4 5">JLT9</strain>
    </source>
</reference>
<dbReference type="RefSeq" id="WP_083190582.1">
    <property type="nucleotide sequence ID" value="NZ_CP014989.1"/>
</dbReference>
<dbReference type="Gene3D" id="3.40.50.720">
    <property type="entry name" value="NAD(P)-binding Rossmann-like Domain"/>
    <property type="match status" value="2"/>
</dbReference>
<feature type="domain" description="RCK N-terminal" evidence="3">
    <location>
        <begin position="157"/>
        <end position="278"/>
    </location>
</feature>
<feature type="transmembrane region" description="Helical" evidence="2">
    <location>
        <begin position="107"/>
        <end position="128"/>
    </location>
</feature>
<organism evidence="4 5">
    <name type="scientific">Serinicoccus hydrothermalis</name>
    <dbReference type="NCBI Taxonomy" id="1758689"/>
    <lineage>
        <taxon>Bacteria</taxon>
        <taxon>Bacillati</taxon>
        <taxon>Actinomycetota</taxon>
        <taxon>Actinomycetes</taxon>
        <taxon>Micrococcales</taxon>
        <taxon>Ornithinimicrobiaceae</taxon>
        <taxon>Serinicoccus</taxon>
    </lineage>
</organism>
<dbReference type="GO" id="GO:0034220">
    <property type="term" value="P:monoatomic ion transmembrane transport"/>
    <property type="evidence" value="ECO:0007669"/>
    <property type="project" value="UniProtKB-KW"/>
</dbReference>
<keyword evidence="4" id="KW-0407">Ion channel</keyword>
<evidence type="ECO:0000313" key="4">
    <source>
        <dbReference type="EMBL" id="ANS79084.1"/>
    </source>
</evidence>
<dbReference type="InterPro" id="IPR003148">
    <property type="entry name" value="RCK_N"/>
</dbReference>
<feature type="transmembrane region" description="Helical" evidence="2">
    <location>
        <begin position="47"/>
        <end position="64"/>
    </location>
</feature>
<dbReference type="KEGG" id="serj:SGUI_1688"/>
<dbReference type="InterPro" id="IPR036291">
    <property type="entry name" value="NAD(P)-bd_dom_sf"/>
</dbReference>
<dbReference type="EMBL" id="CP014989">
    <property type="protein sequence ID" value="ANS79084.1"/>
    <property type="molecule type" value="Genomic_DNA"/>
</dbReference>
<accession>A0A1B1NCE3</accession>